<dbReference type="InterPro" id="IPR036452">
    <property type="entry name" value="Ribo_hydro-like"/>
</dbReference>
<dbReference type="GO" id="GO:0016787">
    <property type="term" value="F:hydrolase activity"/>
    <property type="evidence" value="ECO:0007669"/>
    <property type="project" value="UniProtKB-KW"/>
</dbReference>
<keyword evidence="5" id="KW-1185">Reference proteome</keyword>
<dbReference type="PANTHER" id="PTHR12304:SF4">
    <property type="entry name" value="URIDINE NUCLEOSIDASE"/>
    <property type="match status" value="1"/>
</dbReference>
<dbReference type="SUPFAM" id="SSF53590">
    <property type="entry name" value="Nucleoside hydrolase"/>
    <property type="match status" value="1"/>
</dbReference>
<dbReference type="InterPro" id="IPR001910">
    <property type="entry name" value="Inosine/uridine_hydrolase_dom"/>
</dbReference>
<reference evidence="5" key="1">
    <citation type="journal article" date="2019" name="Int. J. Syst. Evol. Microbiol.">
        <title>The Global Catalogue of Microorganisms (GCM) 10K type strain sequencing project: providing services to taxonomists for standard genome sequencing and annotation.</title>
        <authorList>
            <consortium name="The Broad Institute Genomics Platform"/>
            <consortium name="The Broad Institute Genome Sequencing Center for Infectious Disease"/>
            <person name="Wu L."/>
            <person name="Ma J."/>
        </authorList>
    </citation>
    <scope>NUCLEOTIDE SEQUENCE [LARGE SCALE GENOMIC DNA]</scope>
    <source>
        <strain evidence="5">KCTC 19466</strain>
    </source>
</reference>
<dbReference type="Proteomes" id="UP000642819">
    <property type="component" value="Unassembled WGS sequence"/>
</dbReference>
<accession>A0ABQ3GDL1</accession>
<sequence>MPDLPERVRILLDNDTGIDDALALAYLAACEHVELVAVTSTPGNVGVEQVAANNRALLALCGRPDVPVLIGAREPLQIPLVTTPETHGPQGVGYAELAAPPGQAADGTTTGADDAVAHWIRAARANPGELTALLTAPLTNFAHALRAEPELPWLLKRVVIMGGAFYHQGNTTPTAEWNTHVDPHAAKEVFAAYTAAAGAGLEAGKLPVLCSLDTTERYEMQPSLVGELAEAAGCAEAERVLPADPEGSRSTASNPLVRYLSDALRFYFEFHRHYDQGYIAHVHDYFAAGVAAGTLDYRTREADVDVETESPLLFGTTVADFRGLRDRPANAHVVSWNDPPAGFAELVRRTGALARRVGEQGGGGPAAGPAIG</sequence>
<gene>
    <name evidence="4" type="ORF">GCM10008096_05170</name>
</gene>
<dbReference type="Gene3D" id="3.90.245.10">
    <property type="entry name" value="Ribonucleoside hydrolase-like"/>
    <property type="match status" value="1"/>
</dbReference>
<evidence type="ECO:0000313" key="4">
    <source>
        <dbReference type="EMBL" id="GHD01266.1"/>
    </source>
</evidence>
<evidence type="ECO:0000313" key="5">
    <source>
        <dbReference type="Proteomes" id="UP000642819"/>
    </source>
</evidence>
<feature type="domain" description="Inosine/uridine-preferring nucleoside hydrolase" evidence="3">
    <location>
        <begin position="10"/>
        <end position="337"/>
    </location>
</feature>
<keyword evidence="2" id="KW-0326">Glycosidase</keyword>
<keyword evidence="1 4" id="KW-0378">Hydrolase</keyword>
<comment type="caution">
    <text evidence="4">The sequence shown here is derived from an EMBL/GenBank/DDBJ whole genome shotgun (WGS) entry which is preliminary data.</text>
</comment>
<evidence type="ECO:0000256" key="1">
    <source>
        <dbReference type="ARBA" id="ARBA00022801"/>
    </source>
</evidence>
<dbReference type="EMBL" id="BMXK01000002">
    <property type="protein sequence ID" value="GHD01266.1"/>
    <property type="molecule type" value="Genomic_DNA"/>
</dbReference>
<evidence type="ECO:0000256" key="2">
    <source>
        <dbReference type="ARBA" id="ARBA00023295"/>
    </source>
</evidence>
<protein>
    <submittedName>
        <fullName evidence="4">Nucleoside hydrolase</fullName>
    </submittedName>
</protein>
<dbReference type="Pfam" id="PF01156">
    <property type="entry name" value="IU_nuc_hydro"/>
    <property type="match status" value="1"/>
</dbReference>
<evidence type="ECO:0000259" key="3">
    <source>
        <dbReference type="Pfam" id="PF01156"/>
    </source>
</evidence>
<name>A0ABQ3GDL1_9MICC</name>
<organism evidence="4 5">
    <name type="scientific">Zhihengliuella salsuginis</name>
    <dbReference type="NCBI Taxonomy" id="578222"/>
    <lineage>
        <taxon>Bacteria</taxon>
        <taxon>Bacillati</taxon>
        <taxon>Actinomycetota</taxon>
        <taxon>Actinomycetes</taxon>
        <taxon>Micrococcales</taxon>
        <taxon>Micrococcaceae</taxon>
        <taxon>Zhihengliuella</taxon>
    </lineage>
</organism>
<dbReference type="PANTHER" id="PTHR12304">
    <property type="entry name" value="INOSINE-URIDINE PREFERRING NUCLEOSIDE HYDROLASE"/>
    <property type="match status" value="1"/>
</dbReference>
<dbReference type="InterPro" id="IPR023186">
    <property type="entry name" value="IUNH"/>
</dbReference>
<proteinExistence type="predicted"/>
<dbReference type="RefSeq" id="WP_189348562.1">
    <property type="nucleotide sequence ID" value="NZ_BMXK01000002.1"/>
</dbReference>